<keyword evidence="13" id="KW-0325">Glycoprotein</keyword>
<keyword evidence="12" id="KW-0472">Membrane</keyword>
<evidence type="ECO:0000256" key="2">
    <source>
        <dbReference type="ARBA" id="ARBA00004447"/>
    </source>
</evidence>
<dbReference type="InterPro" id="IPR016040">
    <property type="entry name" value="NAD(P)-bd_dom"/>
</dbReference>
<sequence length="337" mass="37912">MLFIISITFTSAAEKKKALVTGGAGFLGSHMCEKLLESGYKVLCLDNFQTGSIDNIAHLGSNPDFSYIKHDVSNPIPEIENLDEIYNFACAASPPQYQKDPIHTMKTCVLGALNILELATKANTKVFQASTSEVYGDPNEHPQKESYWGHVNPHGIRSCYDEGKRSAETIFFDYLRTKKARIKVGRIFNTYGPRMNLNDGRVISNFIVQCLQGSPITIYGSGMQTRSFCYVSDLIDAIYTFMQTPDQIVGPINLGNPDEYTIEDTAHKILKMTRSSSVISFHDLPEDDPQKRRPDISLAYKELKWKPKVSLSEGLQTTIHYFKEELSRQQQQTACNL</sequence>
<accession>A0A2A4YJG4</accession>
<comment type="cofactor">
    <cofactor evidence="1">
        <name>NAD(+)</name>
        <dbReference type="ChEBI" id="CHEBI:57540"/>
    </cofactor>
</comment>
<dbReference type="GO" id="GO:0005737">
    <property type="term" value="C:cytoplasm"/>
    <property type="evidence" value="ECO:0007669"/>
    <property type="project" value="TreeGrafter"/>
</dbReference>
<protein>
    <recommendedName>
        <fullName evidence="5">UDP-glucuronate decarboxylase</fullName>
        <ecNumber evidence="5">4.1.1.35</ecNumber>
    </recommendedName>
</protein>
<evidence type="ECO:0000256" key="4">
    <source>
        <dbReference type="ARBA" id="ARBA00007505"/>
    </source>
</evidence>
<dbReference type="EMBL" id="NVUU01000035">
    <property type="protein sequence ID" value="PCI94629.1"/>
    <property type="molecule type" value="Genomic_DNA"/>
</dbReference>
<dbReference type="InterPro" id="IPR036291">
    <property type="entry name" value="NAD(P)-bd_dom_sf"/>
</dbReference>
<evidence type="ECO:0000256" key="1">
    <source>
        <dbReference type="ARBA" id="ARBA00001911"/>
    </source>
</evidence>
<evidence type="ECO:0000256" key="14">
    <source>
        <dbReference type="ARBA" id="ARBA00023239"/>
    </source>
</evidence>
<comment type="similarity">
    <text evidence="4">Belongs to the NAD(P)-dependent epimerase/dehydratase family. UDP-glucuronic acid decarboxylase subfamily.</text>
</comment>
<comment type="caution">
    <text evidence="16">The sequence shown here is derived from an EMBL/GenBank/DDBJ whole genome shotgun (WGS) entry which is preliminary data.</text>
</comment>
<evidence type="ECO:0000256" key="10">
    <source>
        <dbReference type="ARBA" id="ARBA00023027"/>
    </source>
</evidence>
<keyword evidence="6" id="KW-0812">Transmembrane</keyword>
<keyword evidence="11" id="KW-0333">Golgi apparatus</keyword>
<dbReference type="GO" id="GO:0042732">
    <property type="term" value="P:D-xylose metabolic process"/>
    <property type="evidence" value="ECO:0007669"/>
    <property type="project" value="InterPro"/>
</dbReference>
<dbReference type="GO" id="GO:0070403">
    <property type="term" value="F:NAD+ binding"/>
    <property type="evidence" value="ECO:0007669"/>
    <property type="project" value="InterPro"/>
</dbReference>
<dbReference type="CDD" id="cd05230">
    <property type="entry name" value="UGD_SDR_e"/>
    <property type="match status" value="1"/>
</dbReference>
<organism evidence="16 17">
    <name type="scientific">Aerophobetes bacterium</name>
    <dbReference type="NCBI Taxonomy" id="2030807"/>
    <lineage>
        <taxon>Bacteria</taxon>
        <taxon>Candidatus Aerophobota</taxon>
    </lineage>
</organism>
<dbReference type="Proteomes" id="UP000217838">
    <property type="component" value="Unassembled WGS sequence"/>
</dbReference>
<dbReference type="GO" id="GO:0048040">
    <property type="term" value="F:UDP-glucuronate decarboxylase activity"/>
    <property type="evidence" value="ECO:0007669"/>
    <property type="project" value="UniProtKB-EC"/>
</dbReference>
<feature type="domain" description="NAD(P)-binding" evidence="15">
    <location>
        <begin position="19"/>
        <end position="317"/>
    </location>
</feature>
<dbReference type="Pfam" id="PF16363">
    <property type="entry name" value="GDP_Man_Dehyd"/>
    <property type="match status" value="1"/>
</dbReference>
<keyword evidence="7" id="KW-0210">Decarboxylase</keyword>
<dbReference type="EC" id="4.1.1.35" evidence="5"/>
<evidence type="ECO:0000256" key="11">
    <source>
        <dbReference type="ARBA" id="ARBA00023034"/>
    </source>
</evidence>
<evidence type="ECO:0000259" key="15">
    <source>
        <dbReference type="Pfam" id="PF16363"/>
    </source>
</evidence>
<reference evidence="17" key="1">
    <citation type="submission" date="2017-08" db="EMBL/GenBank/DDBJ databases">
        <title>A dynamic microbial community with high functional redundancy inhabits the cold, oxic subseafloor aquifer.</title>
        <authorList>
            <person name="Tully B.J."/>
            <person name="Wheat C.G."/>
            <person name="Glazer B.T."/>
            <person name="Huber J.A."/>
        </authorList>
    </citation>
    <scope>NUCLEOTIDE SEQUENCE [LARGE SCALE GENOMIC DNA]</scope>
</reference>
<comment type="subcellular location">
    <subcellularLocation>
        <location evidence="2">Golgi apparatus</location>
        <location evidence="2">Golgi stack membrane</location>
        <topology evidence="2">Single-pass type II membrane protein</topology>
    </subcellularLocation>
</comment>
<evidence type="ECO:0000256" key="7">
    <source>
        <dbReference type="ARBA" id="ARBA00022793"/>
    </source>
</evidence>
<dbReference type="UniPathway" id="UPA00796">
    <property type="reaction ID" value="UER00771"/>
</dbReference>
<keyword evidence="8" id="KW-0735">Signal-anchor</keyword>
<evidence type="ECO:0000256" key="5">
    <source>
        <dbReference type="ARBA" id="ARBA00012290"/>
    </source>
</evidence>
<evidence type="ECO:0000256" key="13">
    <source>
        <dbReference type="ARBA" id="ARBA00023180"/>
    </source>
</evidence>
<evidence type="ECO:0000256" key="3">
    <source>
        <dbReference type="ARBA" id="ARBA00005100"/>
    </source>
</evidence>
<dbReference type="PANTHER" id="PTHR43078">
    <property type="entry name" value="UDP-GLUCURONIC ACID DECARBOXYLASE-RELATED"/>
    <property type="match status" value="1"/>
</dbReference>
<dbReference type="InterPro" id="IPR044516">
    <property type="entry name" value="UXS-like"/>
</dbReference>
<dbReference type="AlphaFoldDB" id="A0A2A4YJG4"/>
<keyword evidence="10" id="KW-0520">NAD</keyword>
<evidence type="ECO:0000313" key="17">
    <source>
        <dbReference type="Proteomes" id="UP000217838"/>
    </source>
</evidence>
<evidence type="ECO:0000256" key="8">
    <source>
        <dbReference type="ARBA" id="ARBA00022968"/>
    </source>
</evidence>
<gene>
    <name evidence="16" type="ORF">COB11_03570</name>
</gene>
<proteinExistence type="inferred from homology"/>
<evidence type="ECO:0000313" key="16">
    <source>
        <dbReference type="EMBL" id="PCI94629.1"/>
    </source>
</evidence>
<name>A0A2A4YJG4_UNCAE</name>
<dbReference type="PANTHER" id="PTHR43078:SF6">
    <property type="entry name" value="UDP-GLUCURONIC ACID DECARBOXYLASE 1"/>
    <property type="match status" value="1"/>
</dbReference>
<evidence type="ECO:0000256" key="12">
    <source>
        <dbReference type="ARBA" id="ARBA00023136"/>
    </source>
</evidence>
<evidence type="ECO:0000256" key="9">
    <source>
        <dbReference type="ARBA" id="ARBA00022989"/>
    </source>
</evidence>
<dbReference type="GO" id="GO:0033320">
    <property type="term" value="P:UDP-D-xylose biosynthetic process"/>
    <property type="evidence" value="ECO:0007669"/>
    <property type="project" value="UniProtKB-UniPathway"/>
</dbReference>
<keyword evidence="14" id="KW-0456">Lyase</keyword>
<dbReference type="SUPFAM" id="SSF51735">
    <property type="entry name" value="NAD(P)-binding Rossmann-fold domains"/>
    <property type="match status" value="1"/>
</dbReference>
<comment type="pathway">
    <text evidence="3">Nucleotide-sugar biosynthesis; UDP-alpha-D-xylose biosynthesis; UDP-alpha-D-xylose from UDP-alpha-D-glucuronate: step 1/1.</text>
</comment>
<keyword evidence="9" id="KW-1133">Transmembrane helix</keyword>
<evidence type="ECO:0000256" key="6">
    <source>
        <dbReference type="ARBA" id="ARBA00022692"/>
    </source>
</evidence>
<dbReference type="Gene3D" id="3.40.50.720">
    <property type="entry name" value="NAD(P)-binding Rossmann-like Domain"/>
    <property type="match status" value="1"/>
</dbReference>
<dbReference type="FunFam" id="3.40.50.720:FF:000065">
    <property type="entry name" value="UDP-glucuronic acid decarboxylase 1"/>
    <property type="match status" value="1"/>
</dbReference>